<dbReference type="EMBL" id="KV017413">
    <property type="protein sequence ID" value="KZV18553.1"/>
    <property type="molecule type" value="Genomic_DNA"/>
</dbReference>
<feature type="region of interest" description="Disordered" evidence="1">
    <location>
        <begin position="201"/>
        <end position="225"/>
    </location>
</feature>
<evidence type="ECO:0000313" key="3">
    <source>
        <dbReference type="Proteomes" id="UP000250235"/>
    </source>
</evidence>
<reference evidence="2 3" key="1">
    <citation type="journal article" date="2015" name="Proc. Natl. Acad. Sci. U.S.A.">
        <title>The resurrection genome of Boea hygrometrica: A blueprint for survival of dehydration.</title>
        <authorList>
            <person name="Xiao L."/>
            <person name="Yang G."/>
            <person name="Zhang L."/>
            <person name="Yang X."/>
            <person name="Zhao S."/>
            <person name="Ji Z."/>
            <person name="Zhou Q."/>
            <person name="Hu M."/>
            <person name="Wang Y."/>
            <person name="Chen M."/>
            <person name="Xu Y."/>
            <person name="Jin H."/>
            <person name="Xiao X."/>
            <person name="Hu G."/>
            <person name="Bao F."/>
            <person name="Hu Y."/>
            <person name="Wan P."/>
            <person name="Li L."/>
            <person name="Deng X."/>
            <person name="Kuang T."/>
            <person name="Xiang C."/>
            <person name="Zhu J.K."/>
            <person name="Oliver M.J."/>
            <person name="He Y."/>
        </authorList>
    </citation>
    <scope>NUCLEOTIDE SEQUENCE [LARGE SCALE GENOMIC DNA]</scope>
    <source>
        <strain evidence="3">cv. XS01</strain>
    </source>
</reference>
<name>A0A2Z7AA59_9LAMI</name>
<evidence type="ECO:0000256" key="1">
    <source>
        <dbReference type="SAM" id="MobiDB-lite"/>
    </source>
</evidence>
<dbReference type="Proteomes" id="UP000250235">
    <property type="component" value="Unassembled WGS sequence"/>
</dbReference>
<protein>
    <submittedName>
        <fullName evidence="2">Uncharacterized protein</fullName>
    </submittedName>
</protein>
<feature type="compositionally biased region" description="Basic and acidic residues" evidence="1">
    <location>
        <begin position="201"/>
        <end position="213"/>
    </location>
</feature>
<organism evidence="2 3">
    <name type="scientific">Dorcoceras hygrometricum</name>
    <dbReference type="NCBI Taxonomy" id="472368"/>
    <lineage>
        <taxon>Eukaryota</taxon>
        <taxon>Viridiplantae</taxon>
        <taxon>Streptophyta</taxon>
        <taxon>Embryophyta</taxon>
        <taxon>Tracheophyta</taxon>
        <taxon>Spermatophyta</taxon>
        <taxon>Magnoliopsida</taxon>
        <taxon>eudicotyledons</taxon>
        <taxon>Gunneridae</taxon>
        <taxon>Pentapetalae</taxon>
        <taxon>asterids</taxon>
        <taxon>lamiids</taxon>
        <taxon>Lamiales</taxon>
        <taxon>Gesneriaceae</taxon>
        <taxon>Didymocarpoideae</taxon>
        <taxon>Trichosporeae</taxon>
        <taxon>Loxocarpinae</taxon>
        <taxon>Dorcoceras</taxon>
    </lineage>
</organism>
<gene>
    <name evidence="2" type="ORF">F511_16527</name>
</gene>
<feature type="region of interest" description="Disordered" evidence="1">
    <location>
        <begin position="50"/>
        <end position="75"/>
    </location>
</feature>
<keyword evidence="3" id="KW-1185">Reference proteome</keyword>
<proteinExistence type="predicted"/>
<sequence>MRSVVTNHGPGSNPRSSVFNILDRHRPTIFKCPPTKSSNLHLNFHDKPEQNLEGKISRPNNQPEITSDVRPPPPACSVRHTAARRPATSAARPCHARQQVAQYRATVARGMLPPVVRLEAITRPARDMVSAVARPAHNFERAHVLAVVVGAWLQPDLQENWLFTVGGGRFSNQVHDRIQSSSNQPALESLWILARSETPLRGDRNKSDHEAGGGRRRKAAAGGVREAWRGGAAELGARVRNHESSTCVTLNGSGIQLAVGPQPLWLRNHNFGLAHRIMVKRLATSPHDPLGITDSACKNQMVLVSVQYGPFNAYHDQINDHCTLARDLYTIIPSDSIGYPRMRASGESSTTMHRLLHASGSHQIPPPNDPKRLDASKKPSVPKRKSKKRRLRLPKGSDDENVETPVTVEVAVESVDVQRAETAVDISEEETVSVFEKSEPTVANVPVAESATEEVIPTSADDVDLIIEKVIAETAQMGADDEEIDIGGATLSGSAVGSQEVEKLMNLNFG</sequence>
<dbReference type="AlphaFoldDB" id="A0A2Z7AA59"/>
<feature type="compositionally biased region" description="Basic residues" evidence="1">
    <location>
        <begin position="380"/>
        <end position="393"/>
    </location>
</feature>
<evidence type="ECO:0000313" key="2">
    <source>
        <dbReference type="EMBL" id="KZV18553.1"/>
    </source>
</evidence>
<feature type="region of interest" description="Disordered" evidence="1">
    <location>
        <begin position="359"/>
        <end position="402"/>
    </location>
</feature>
<accession>A0A2Z7AA59</accession>